<evidence type="ECO:0000256" key="4">
    <source>
        <dbReference type="ARBA" id="ARBA00016634"/>
    </source>
</evidence>
<dbReference type="AlphaFoldDB" id="A0A3S9SUN7"/>
<keyword evidence="11" id="KW-1185">Reference proteome</keyword>
<dbReference type="OrthoDB" id="9802587at2"/>
<feature type="binding site" evidence="7">
    <location>
        <position position="230"/>
    </location>
    <ligand>
        <name>L-ornithine</name>
        <dbReference type="ChEBI" id="CHEBI:46911"/>
    </ligand>
</feature>
<name>A0A3S9SUN7_9FIRM</name>
<feature type="binding site" evidence="7">
    <location>
        <position position="299"/>
    </location>
    <ligand>
        <name>carbamoyl phosphate</name>
        <dbReference type="ChEBI" id="CHEBI:58228"/>
    </ligand>
</feature>
<dbReference type="Gene3D" id="3.40.50.1370">
    <property type="entry name" value="Aspartate/ornithine carbamoyltransferase"/>
    <property type="match status" value="2"/>
</dbReference>
<evidence type="ECO:0000256" key="2">
    <source>
        <dbReference type="ARBA" id="ARBA00007805"/>
    </source>
</evidence>
<comment type="caution">
    <text evidence="7">Lacks conserved residue(s) required for the propagation of feature annotation.</text>
</comment>
<dbReference type="GO" id="GO:0005737">
    <property type="term" value="C:cytoplasm"/>
    <property type="evidence" value="ECO:0007669"/>
    <property type="project" value="UniProtKB-SubCell"/>
</dbReference>
<dbReference type="InterPro" id="IPR002292">
    <property type="entry name" value="Orn/put_carbamltrans"/>
</dbReference>
<dbReference type="GO" id="GO:0016597">
    <property type="term" value="F:amino acid binding"/>
    <property type="evidence" value="ECO:0007669"/>
    <property type="project" value="InterPro"/>
</dbReference>
<dbReference type="PRINTS" id="PR00100">
    <property type="entry name" value="AOTCASE"/>
</dbReference>
<dbReference type="GO" id="GO:0004585">
    <property type="term" value="F:ornithine carbamoyltransferase activity"/>
    <property type="evidence" value="ECO:0007669"/>
    <property type="project" value="UniProtKB-UniRule"/>
</dbReference>
<evidence type="ECO:0000256" key="1">
    <source>
        <dbReference type="ARBA" id="ARBA00004975"/>
    </source>
</evidence>
<feature type="binding site" evidence="7">
    <location>
        <begin position="270"/>
        <end position="271"/>
    </location>
    <ligand>
        <name>carbamoyl phosphate</name>
        <dbReference type="ChEBI" id="CHEBI:58228"/>
    </ligand>
</feature>
<evidence type="ECO:0000256" key="7">
    <source>
        <dbReference type="HAMAP-Rule" id="MF_01109"/>
    </source>
</evidence>
<dbReference type="Pfam" id="PF00185">
    <property type="entry name" value="OTCace"/>
    <property type="match status" value="1"/>
</dbReference>
<feature type="binding site" evidence="7">
    <location>
        <position position="108"/>
    </location>
    <ligand>
        <name>carbamoyl phosphate</name>
        <dbReference type="ChEBI" id="CHEBI:58228"/>
    </ligand>
</feature>
<evidence type="ECO:0000256" key="3">
    <source>
        <dbReference type="ARBA" id="ARBA00013007"/>
    </source>
</evidence>
<comment type="subcellular location">
    <subcellularLocation>
        <location evidence="7">Cytoplasm</location>
    </subcellularLocation>
</comment>
<reference evidence="10 11" key="1">
    <citation type="submission" date="2016-07" db="EMBL/GenBank/DDBJ databases">
        <title>Genome and transcriptome analysis of iron-reducing fermentative bacteria Anoxybacter fermentans.</title>
        <authorList>
            <person name="Zeng X."/>
            <person name="Shao Z."/>
        </authorList>
    </citation>
    <scope>NUCLEOTIDE SEQUENCE [LARGE SCALE GENOMIC DNA]</scope>
    <source>
        <strain evidence="10 11">DY22613</strain>
    </source>
</reference>
<dbReference type="NCBIfam" id="NF001986">
    <property type="entry name" value="PRK00779.1"/>
    <property type="match status" value="1"/>
</dbReference>
<protein>
    <recommendedName>
        <fullName evidence="4 7">Ornithine carbamoyltransferase</fullName>
        <shortName evidence="7">OTCase</shortName>
        <ecNumber evidence="3 7">2.1.3.3</ecNumber>
    </recommendedName>
</protein>
<comment type="pathway">
    <text evidence="1">Amino-acid biosynthesis; L-arginine biosynthesis; L-arginine from L-ornithine and carbamoyl phosphate: step 1/3.</text>
</comment>
<dbReference type="Pfam" id="PF02729">
    <property type="entry name" value="OTCace_N"/>
    <property type="match status" value="1"/>
</dbReference>
<comment type="catalytic activity">
    <reaction evidence="6 7">
        <text>carbamoyl phosphate + L-ornithine = L-citrulline + phosphate + H(+)</text>
        <dbReference type="Rhea" id="RHEA:19513"/>
        <dbReference type="ChEBI" id="CHEBI:15378"/>
        <dbReference type="ChEBI" id="CHEBI:43474"/>
        <dbReference type="ChEBI" id="CHEBI:46911"/>
        <dbReference type="ChEBI" id="CHEBI:57743"/>
        <dbReference type="ChEBI" id="CHEBI:58228"/>
        <dbReference type="EC" id="2.1.3.3"/>
    </reaction>
</comment>
<dbReference type="FunFam" id="3.40.50.1370:FF:000008">
    <property type="entry name" value="Ornithine carbamoyltransferase"/>
    <property type="match status" value="1"/>
</dbReference>
<keyword evidence="7" id="KW-0963">Cytoplasm</keyword>
<dbReference type="PANTHER" id="PTHR45753:SF3">
    <property type="entry name" value="ORNITHINE TRANSCARBAMYLASE, MITOCHONDRIAL"/>
    <property type="match status" value="1"/>
</dbReference>
<dbReference type="PRINTS" id="PR00102">
    <property type="entry name" value="OTCASE"/>
</dbReference>
<accession>A0A3S9SUN7</accession>
<comment type="similarity">
    <text evidence="2 7">Belongs to the aspartate/ornithine carbamoyltransferase superfamily. OTCase family.</text>
</comment>
<feature type="binding site" evidence="7">
    <location>
        <begin position="234"/>
        <end position="235"/>
    </location>
    <ligand>
        <name>L-ornithine</name>
        <dbReference type="ChEBI" id="CHEBI:46911"/>
    </ligand>
</feature>
<evidence type="ECO:0000313" key="11">
    <source>
        <dbReference type="Proteomes" id="UP000267250"/>
    </source>
</evidence>
<dbReference type="Proteomes" id="UP000267250">
    <property type="component" value="Chromosome"/>
</dbReference>
<dbReference type="GO" id="GO:0042450">
    <property type="term" value="P:L-arginine biosynthetic process via ornithine"/>
    <property type="evidence" value="ECO:0007669"/>
    <property type="project" value="UniProtKB-UniRule"/>
</dbReference>
<dbReference type="InterPro" id="IPR024904">
    <property type="entry name" value="OTCase_ArgI"/>
</dbReference>
<dbReference type="InterPro" id="IPR006131">
    <property type="entry name" value="Asp_carbamoyltransf_Asp/Orn-bd"/>
</dbReference>
<dbReference type="InterPro" id="IPR006130">
    <property type="entry name" value="Asp/Orn_carbamoylTrfase"/>
</dbReference>
<dbReference type="EMBL" id="CP016379">
    <property type="protein sequence ID" value="AZR72006.1"/>
    <property type="molecule type" value="Genomic_DNA"/>
</dbReference>
<dbReference type="EC" id="2.1.3.3" evidence="3 7"/>
<dbReference type="NCBIfam" id="TIGR00658">
    <property type="entry name" value="orni_carb_tr"/>
    <property type="match status" value="1"/>
</dbReference>
<dbReference type="HAMAP" id="MF_01109">
    <property type="entry name" value="OTCase"/>
    <property type="match status" value="1"/>
</dbReference>
<proteinExistence type="inferred from homology"/>
<evidence type="ECO:0000259" key="9">
    <source>
        <dbReference type="Pfam" id="PF02729"/>
    </source>
</evidence>
<dbReference type="InterPro" id="IPR036901">
    <property type="entry name" value="Asp/Orn_carbamoylTrfase_sf"/>
</dbReference>
<dbReference type="RefSeq" id="WP_127015337.1">
    <property type="nucleotide sequence ID" value="NZ_CP016379.1"/>
</dbReference>
<feature type="domain" description="Aspartate/ornithine carbamoyltransferase Asp/Orn-binding" evidence="8">
    <location>
        <begin position="154"/>
        <end position="309"/>
    </location>
</feature>
<evidence type="ECO:0000256" key="5">
    <source>
        <dbReference type="ARBA" id="ARBA00022679"/>
    </source>
</evidence>
<evidence type="ECO:0000256" key="6">
    <source>
        <dbReference type="ARBA" id="ARBA00048772"/>
    </source>
</evidence>
<dbReference type="KEGG" id="aft:BBF96_00445"/>
<feature type="binding site" evidence="7">
    <location>
        <begin position="135"/>
        <end position="138"/>
    </location>
    <ligand>
        <name>carbamoyl phosphate</name>
        <dbReference type="ChEBI" id="CHEBI:58228"/>
    </ligand>
</feature>
<dbReference type="PANTHER" id="PTHR45753">
    <property type="entry name" value="ORNITHINE CARBAMOYLTRANSFERASE, MITOCHONDRIAL"/>
    <property type="match status" value="1"/>
</dbReference>
<feature type="binding site" evidence="7">
    <location>
        <position position="166"/>
    </location>
    <ligand>
        <name>L-ornithine</name>
        <dbReference type="ChEBI" id="CHEBI:46911"/>
    </ligand>
</feature>
<evidence type="ECO:0000259" key="8">
    <source>
        <dbReference type="Pfam" id="PF00185"/>
    </source>
</evidence>
<organism evidence="10 11">
    <name type="scientific">Anoxybacter fermentans</name>
    <dbReference type="NCBI Taxonomy" id="1323375"/>
    <lineage>
        <taxon>Bacteria</taxon>
        <taxon>Bacillati</taxon>
        <taxon>Bacillota</taxon>
        <taxon>Clostridia</taxon>
        <taxon>Halanaerobiales</taxon>
        <taxon>Anoxybacter</taxon>
    </lineage>
</organism>
<keyword evidence="5 7" id="KW-0808">Transferase</keyword>
<gene>
    <name evidence="10" type="ORF">BBF96_00445</name>
</gene>
<evidence type="ECO:0000313" key="10">
    <source>
        <dbReference type="EMBL" id="AZR72006.1"/>
    </source>
</evidence>
<dbReference type="GO" id="GO:0019240">
    <property type="term" value="P:citrulline biosynthetic process"/>
    <property type="evidence" value="ECO:0007669"/>
    <property type="project" value="TreeGrafter"/>
</dbReference>
<dbReference type="SUPFAM" id="SSF53671">
    <property type="entry name" value="Aspartate/ornithine carbamoyltransferase"/>
    <property type="match status" value="1"/>
</dbReference>
<dbReference type="InterPro" id="IPR006132">
    <property type="entry name" value="Asp/Orn_carbamoyltranf_P-bd"/>
</dbReference>
<sequence>MAVNLKGKHLLTIHDWSVEEVWQVLKTAEQLKLEEKRGQKHELLAGKTLGMIFQKPSLRTRVSFEVGMTKLGGHAVYLGPDDIKLGKRETTEDIAKVLSRYVDGIMARVFDHKDVEELAKYATVPVINGLSDFSHPCQAFADIFTVYEKKRTFKGLKMAFIGDGNNVANSLMFACAKVGMDFVIASPKNYWPKEEVVKMAREDAKATGATIEIVEDPKEAAKDADVVYTDVWTSMGQEAEYEERVKVFKPYQVNLELLELAKPDCIVLHCLPAHYGEEITLDVARDPRGQSIYDQAENRMHVEMAIMAMVMG</sequence>
<feature type="domain" description="Aspartate/ornithine carbamoyltransferase carbamoyl-P binding" evidence="9">
    <location>
        <begin position="8"/>
        <end position="148"/>
    </location>
</feature>